<keyword evidence="1" id="KW-0418">Kinase</keyword>
<name>A0ABV7YHH0_9ACTN</name>
<gene>
    <name evidence="1" type="ORF">ACFOUW_19950</name>
</gene>
<dbReference type="SUPFAM" id="SSF52540">
    <property type="entry name" value="P-loop containing nucleoside triphosphate hydrolases"/>
    <property type="match status" value="1"/>
</dbReference>
<comment type="caution">
    <text evidence="1">The sequence shown here is derived from an EMBL/GenBank/DDBJ whole genome shotgun (WGS) entry which is preliminary data.</text>
</comment>
<protein>
    <submittedName>
        <fullName evidence="1">Uridine kinase</fullName>
    </submittedName>
</protein>
<reference evidence="2" key="1">
    <citation type="journal article" date="2019" name="Int. J. Syst. Evol. Microbiol.">
        <title>The Global Catalogue of Microorganisms (GCM) 10K type strain sequencing project: providing services to taxonomists for standard genome sequencing and annotation.</title>
        <authorList>
            <consortium name="The Broad Institute Genomics Platform"/>
            <consortium name="The Broad Institute Genome Sequencing Center for Infectious Disease"/>
            <person name="Wu L."/>
            <person name="Ma J."/>
        </authorList>
    </citation>
    <scope>NUCLEOTIDE SEQUENCE [LARGE SCALE GENOMIC DNA]</scope>
    <source>
        <strain evidence="2">CGMCC 4.7241</strain>
    </source>
</reference>
<dbReference type="RefSeq" id="WP_205119794.1">
    <property type="nucleotide sequence ID" value="NZ_JAFBCM010000001.1"/>
</dbReference>
<dbReference type="Gene3D" id="3.40.50.300">
    <property type="entry name" value="P-loop containing nucleotide triphosphate hydrolases"/>
    <property type="match status" value="1"/>
</dbReference>
<accession>A0ABV7YHH0</accession>
<dbReference type="InterPro" id="IPR027417">
    <property type="entry name" value="P-loop_NTPase"/>
</dbReference>
<organism evidence="1 2">
    <name type="scientific">Tenggerimyces flavus</name>
    <dbReference type="NCBI Taxonomy" id="1708749"/>
    <lineage>
        <taxon>Bacteria</taxon>
        <taxon>Bacillati</taxon>
        <taxon>Actinomycetota</taxon>
        <taxon>Actinomycetes</taxon>
        <taxon>Propionibacteriales</taxon>
        <taxon>Nocardioidaceae</taxon>
        <taxon>Tenggerimyces</taxon>
    </lineage>
</organism>
<evidence type="ECO:0000313" key="1">
    <source>
        <dbReference type="EMBL" id="MFC3763125.1"/>
    </source>
</evidence>
<sequence>MRGRTSPEGYYRDSYDYDQLRSVLLDPLGPGGDRTYRTQVFDWRTDSTVSVPAETAPESAVLVIDGIFLHRPELRACWDFSVFLRVGFGTSFGRMAGRDGSPPDPADAANQRYLEGQRLYLAEASPDQHATVVVDNDDLALPVVVRDRAQPV</sequence>
<dbReference type="Proteomes" id="UP001595699">
    <property type="component" value="Unassembled WGS sequence"/>
</dbReference>
<dbReference type="GO" id="GO:0016301">
    <property type="term" value="F:kinase activity"/>
    <property type="evidence" value="ECO:0007669"/>
    <property type="project" value="UniProtKB-KW"/>
</dbReference>
<dbReference type="EMBL" id="JBHRZH010000017">
    <property type="protein sequence ID" value="MFC3763125.1"/>
    <property type="molecule type" value="Genomic_DNA"/>
</dbReference>
<keyword evidence="2" id="KW-1185">Reference proteome</keyword>
<evidence type="ECO:0000313" key="2">
    <source>
        <dbReference type="Proteomes" id="UP001595699"/>
    </source>
</evidence>
<proteinExistence type="predicted"/>
<keyword evidence="1" id="KW-0808">Transferase</keyword>